<protein>
    <submittedName>
        <fullName evidence="2">Uncharacterized protein LOC112050063</fullName>
    </submittedName>
</protein>
<accession>A0ABM3M794</accession>
<dbReference type="RefSeq" id="XP_052747326.1">
    <property type="nucleotide sequence ID" value="XM_052891366.1"/>
</dbReference>
<name>A0ABM3M794_BICAN</name>
<dbReference type="Proteomes" id="UP001652582">
    <property type="component" value="Chromosome 3"/>
</dbReference>
<proteinExistence type="predicted"/>
<keyword evidence="1" id="KW-1185">Reference proteome</keyword>
<reference evidence="2" key="1">
    <citation type="submission" date="2025-08" db="UniProtKB">
        <authorList>
            <consortium name="RefSeq"/>
        </authorList>
    </citation>
    <scope>IDENTIFICATION</scope>
</reference>
<sequence length="147" mass="17137">MSHSVSTDLNRKENTSHTKNRNCRWKYSCKDMVNLDTCRIHSECKNNTTYILDEFPAVNISDPQDLAYLRLRKMLRVTYVDEEVEKILESRNLQLGPQKFNAAEVERLESLAEYFNNIIVKEQLGVTKPQNMNKMTGKYKDTIVSSN</sequence>
<evidence type="ECO:0000313" key="1">
    <source>
        <dbReference type="Proteomes" id="UP001652582"/>
    </source>
</evidence>
<organism evidence="1 2">
    <name type="scientific">Bicyclus anynana</name>
    <name type="common">Squinting bush brown butterfly</name>
    <dbReference type="NCBI Taxonomy" id="110368"/>
    <lineage>
        <taxon>Eukaryota</taxon>
        <taxon>Metazoa</taxon>
        <taxon>Ecdysozoa</taxon>
        <taxon>Arthropoda</taxon>
        <taxon>Hexapoda</taxon>
        <taxon>Insecta</taxon>
        <taxon>Pterygota</taxon>
        <taxon>Neoptera</taxon>
        <taxon>Endopterygota</taxon>
        <taxon>Lepidoptera</taxon>
        <taxon>Glossata</taxon>
        <taxon>Ditrysia</taxon>
        <taxon>Papilionoidea</taxon>
        <taxon>Nymphalidae</taxon>
        <taxon>Satyrinae</taxon>
        <taxon>Satyrini</taxon>
        <taxon>Mycalesina</taxon>
        <taxon>Bicyclus</taxon>
    </lineage>
</organism>
<dbReference type="GeneID" id="112050063"/>
<evidence type="ECO:0000313" key="2">
    <source>
        <dbReference type="RefSeq" id="XP_052747326.1"/>
    </source>
</evidence>
<gene>
    <name evidence="2" type="primary">LOC112050063</name>
</gene>